<dbReference type="AlphaFoldDB" id="A0A2A9MMM4"/>
<feature type="transmembrane region" description="Helical" evidence="7">
    <location>
        <begin position="850"/>
        <end position="868"/>
    </location>
</feature>
<evidence type="ECO:0000256" key="4">
    <source>
        <dbReference type="ARBA" id="ARBA00022989"/>
    </source>
</evidence>
<keyword evidence="4 7" id="KW-1133">Transmembrane helix</keyword>
<feature type="transmembrane region" description="Helical" evidence="7">
    <location>
        <begin position="577"/>
        <end position="599"/>
    </location>
</feature>
<evidence type="ECO:0000256" key="1">
    <source>
        <dbReference type="ARBA" id="ARBA00004141"/>
    </source>
</evidence>
<organism evidence="8 9">
    <name type="scientific">Besnoitia besnoiti</name>
    <name type="common">Apicomplexan protozoan</name>
    <dbReference type="NCBI Taxonomy" id="94643"/>
    <lineage>
        <taxon>Eukaryota</taxon>
        <taxon>Sar</taxon>
        <taxon>Alveolata</taxon>
        <taxon>Apicomplexa</taxon>
        <taxon>Conoidasida</taxon>
        <taxon>Coccidia</taxon>
        <taxon>Eucoccidiorida</taxon>
        <taxon>Eimeriorina</taxon>
        <taxon>Sarcocystidae</taxon>
        <taxon>Besnoitia</taxon>
    </lineage>
</organism>
<dbReference type="STRING" id="94643.A0A2A9MMM4"/>
<accession>A0A2A9MMM4</accession>
<dbReference type="PANTHER" id="PTHR11706:SF33">
    <property type="entry name" value="NATURAL RESISTANCE-ASSOCIATED MACROPHAGE PROTEIN 2"/>
    <property type="match status" value="1"/>
</dbReference>
<keyword evidence="5 7" id="KW-0472">Membrane</keyword>
<dbReference type="PRINTS" id="PR00447">
    <property type="entry name" value="NATRESASSCMP"/>
</dbReference>
<feature type="region of interest" description="Disordered" evidence="6">
    <location>
        <begin position="196"/>
        <end position="250"/>
    </location>
</feature>
<dbReference type="NCBIfam" id="NF037982">
    <property type="entry name" value="Nramp_1"/>
    <property type="match status" value="1"/>
</dbReference>
<feature type="transmembrane region" description="Helical" evidence="7">
    <location>
        <begin position="708"/>
        <end position="734"/>
    </location>
</feature>
<sequence length="973" mass="101472">MEAQSAGDARAVSGETPADLASSPSVCDFFDEVIDVPDDEEDDASRRDAACRLTPPGAWTPLPQLLPASPCAACAAAGVSTPKGAAGAQWAGARGAERARVPPALRRLQSREEEGATPSPGCSCSPWLPPLRTLSPATVSASIAERSGGFSCEKHYVPPAASAPSPSGACPQVASRAAAVFPAASSRFPASSAAAASRGGSLRGDSAGAWPVAPGGPEHREETAERRRMAAASPERPETQPRASEKQTSASLSIVLMPSADGWALASRHPSRPASSRNSSVCSEGGDFGGTDAHGPTPSRVAFFVSYALPFSAAPVSFLSPTGLLAALLRLLHCPFASAAPATAASPVAPLLAPAPPTASGSTGGRSGRSRSVARDLATALLLPPVALLALPVNAALLALQLVFRGVEALLPPPLPARFQWKKFAAFLGPGWLVAMAFLDPGNLEGDLQAGSRREAPGVLPPGAPDPRAYALLWVLLWAHVGGWVFQVLAARLGNATGKDLATLCRSQYNRSISVILWLLTEIAIIGADIQAVIGSAVAFNLLLGFPIWLAALVTLADSFTFLSLNAQHSQRLERFFSFFIGVMAIAFIYTLALSQPSLRLILHGLFVPTVPESRADAFDLLALIGCIIMPHNIFLHSALVLTRNVKRGRQEKVAEANYYFSLEAALALAVSFFLNGCVLCTFANPMVKTPEGEQLTLATAPAALQSAFGNGALFIWATGLLSAGQNAAMVGTYAGQFVMQGFLNLHFSRTVRLLLTRLVTILPVAALASLDQAVVDSICRLVNIAQAFLLPFALVPLLLFSTSHKVMGRFVLAGWRCAAVLTLALGVTAGNFAAAFYQLSALDLTLRAWLAFAGLLLVYAALLLLIARQKIRSTACAYLLAAERERRARGGGIAPRERRSGAVAVPGRSGLQPDSPVVCEGDTDVGASSIAGDTSVILASSDQEEDRAAAEGAKTPLEKGQAAREAGNAIEV</sequence>
<dbReference type="PANTHER" id="PTHR11706">
    <property type="entry name" value="SOLUTE CARRIER PROTEIN FAMILY 11 MEMBER"/>
    <property type="match status" value="1"/>
</dbReference>
<evidence type="ECO:0000313" key="9">
    <source>
        <dbReference type="Proteomes" id="UP000224006"/>
    </source>
</evidence>
<comment type="caution">
    <text evidence="8">The sequence shown here is derived from an EMBL/GenBank/DDBJ whole genome shotgun (WGS) entry which is preliminary data.</text>
</comment>
<feature type="compositionally biased region" description="Basic and acidic residues" evidence="6">
    <location>
        <begin position="217"/>
        <end position="228"/>
    </location>
</feature>
<evidence type="ECO:0000313" key="8">
    <source>
        <dbReference type="EMBL" id="PFH36840.1"/>
    </source>
</evidence>
<feature type="region of interest" description="Disordered" evidence="6">
    <location>
        <begin position="942"/>
        <end position="973"/>
    </location>
</feature>
<dbReference type="OrthoDB" id="409173at2759"/>
<keyword evidence="2" id="KW-0813">Transport</keyword>
<proteinExistence type="predicted"/>
<feature type="compositionally biased region" description="Basic and acidic residues" evidence="6">
    <location>
        <begin position="235"/>
        <end position="245"/>
    </location>
</feature>
<dbReference type="KEGG" id="bbes:BESB_050320"/>
<evidence type="ECO:0000256" key="2">
    <source>
        <dbReference type="ARBA" id="ARBA00022448"/>
    </source>
</evidence>
<feature type="transmembrane region" description="Helical" evidence="7">
    <location>
        <begin position="755"/>
        <end position="776"/>
    </location>
</feature>
<dbReference type="GO" id="GO:0005886">
    <property type="term" value="C:plasma membrane"/>
    <property type="evidence" value="ECO:0007669"/>
    <property type="project" value="TreeGrafter"/>
</dbReference>
<dbReference type="NCBIfam" id="TIGR01197">
    <property type="entry name" value="nramp"/>
    <property type="match status" value="1"/>
</dbReference>
<evidence type="ECO:0000256" key="5">
    <source>
        <dbReference type="ARBA" id="ARBA00023136"/>
    </source>
</evidence>
<feature type="region of interest" description="Disordered" evidence="6">
    <location>
        <begin position="1"/>
        <end position="23"/>
    </location>
</feature>
<keyword evidence="3 7" id="KW-0812">Transmembrane</keyword>
<feature type="transmembrane region" description="Helical" evidence="7">
    <location>
        <begin position="471"/>
        <end position="494"/>
    </location>
</feature>
<reference evidence="8 9" key="1">
    <citation type="submission" date="2017-09" db="EMBL/GenBank/DDBJ databases">
        <title>Genome sequencing of Besnoitia besnoiti strain Bb-Ger1.</title>
        <authorList>
            <person name="Schares G."/>
            <person name="Venepally P."/>
            <person name="Lorenzi H.A."/>
        </authorList>
    </citation>
    <scope>NUCLEOTIDE SEQUENCE [LARGE SCALE GENOMIC DNA]</scope>
    <source>
        <strain evidence="8 9">Bb-Ger1</strain>
    </source>
</reference>
<dbReference type="GO" id="GO:0005384">
    <property type="term" value="F:manganese ion transmembrane transporter activity"/>
    <property type="evidence" value="ECO:0007669"/>
    <property type="project" value="TreeGrafter"/>
</dbReference>
<dbReference type="InterPro" id="IPR001046">
    <property type="entry name" value="NRAMP_fam"/>
</dbReference>
<dbReference type="Pfam" id="PF01566">
    <property type="entry name" value="Nramp"/>
    <property type="match status" value="1"/>
</dbReference>
<feature type="transmembrane region" description="Helical" evidence="7">
    <location>
        <begin position="377"/>
        <end position="400"/>
    </location>
</feature>
<feature type="transmembrane region" description="Helical" evidence="7">
    <location>
        <begin position="515"/>
        <end position="540"/>
    </location>
</feature>
<feature type="region of interest" description="Disordered" evidence="6">
    <location>
        <begin position="265"/>
        <end position="294"/>
    </location>
</feature>
<name>A0A2A9MMM4_BESBE</name>
<feature type="compositionally biased region" description="Low complexity" evidence="6">
    <location>
        <begin position="266"/>
        <end position="280"/>
    </location>
</feature>
<feature type="transmembrane region" description="Helical" evidence="7">
    <location>
        <begin position="782"/>
        <end position="802"/>
    </location>
</feature>
<keyword evidence="9" id="KW-1185">Reference proteome</keyword>
<dbReference type="GO" id="GO:0015086">
    <property type="term" value="F:cadmium ion transmembrane transporter activity"/>
    <property type="evidence" value="ECO:0007669"/>
    <property type="project" value="TreeGrafter"/>
</dbReference>
<dbReference type="RefSeq" id="XP_029220849.1">
    <property type="nucleotide sequence ID" value="XM_029363483.1"/>
</dbReference>
<evidence type="ECO:0000256" key="7">
    <source>
        <dbReference type="SAM" id="Phobius"/>
    </source>
</evidence>
<dbReference type="GeneID" id="40309962"/>
<gene>
    <name evidence="8" type="ORF">BESB_050320</name>
</gene>
<dbReference type="VEuPathDB" id="ToxoDB:BESB_050320"/>
<evidence type="ECO:0000256" key="3">
    <source>
        <dbReference type="ARBA" id="ARBA00022692"/>
    </source>
</evidence>
<feature type="transmembrane region" description="Helical" evidence="7">
    <location>
        <begin position="814"/>
        <end position="838"/>
    </location>
</feature>
<protein>
    <submittedName>
        <fullName evidence="8">Putative divalent metal transporter</fullName>
    </submittedName>
</protein>
<dbReference type="EMBL" id="NWUJ01000003">
    <property type="protein sequence ID" value="PFH36840.1"/>
    <property type="molecule type" value="Genomic_DNA"/>
</dbReference>
<feature type="transmembrane region" description="Helical" evidence="7">
    <location>
        <begin position="619"/>
        <end position="642"/>
    </location>
</feature>
<evidence type="ECO:0000256" key="6">
    <source>
        <dbReference type="SAM" id="MobiDB-lite"/>
    </source>
</evidence>
<dbReference type="Proteomes" id="UP000224006">
    <property type="component" value="Chromosome III"/>
</dbReference>
<comment type="subcellular location">
    <subcellularLocation>
        <location evidence="1">Membrane</location>
        <topology evidence="1">Multi-pass membrane protein</topology>
    </subcellularLocation>
</comment>
<feature type="transmembrane region" description="Helical" evidence="7">
    <location>
        <begin position="546"/>
        <end position="565"/>
    </location>
</feature>
<feature type="compositionally biased region" description="Low complexity" evidence="6">
    <location>
        <begin position="196"/>
        <end position="209"/>
    </location>
</feature>
<feature type="transmembrane region" description="Helical" evidence="7">
    <location>
        <begin position="663"/>
        <end position="688"/>
    </location>
</feature>
<dbReference type="GO" id="GO:0034755">
    <property type="term" value="P:iron ion transmembrane transport"/>
    <property type="evidence" value="ECO:0007669"/>
    <property type="project" value="TreeGrafter"/>
</dbReference>